<dbReference type="GO" id="GO:0006355">
    <property type="term" value="P:regulation of DNA-templated transcription"/>
    <property type="evidence" value="ECO:0007669"/>
    <property type="project" value="InterPro"/>
</dbReference>
<dbReference type="Pfam" id="PF00072">
    <property type="entry name" value="Response_reg"/>
    <property type="match status" value="1"/>
</dbReference>
<keyword evidence="3" id="KW-0238">DNA-binding</keyword>
<dbReference type="AlphaFoldDB" id="A0A4R7EVS5"/>
<keyword evidence="1 5" id="KW-0597">Phosphoprotein</keyword>
<dbReference type="CDD" id="cd17535">
    <property type="entry name" value="REC_NarL-like"/>
    <property type="match status" value="1"/>
</dbReference>
<evidence type="ECO:0000256" key="1">
    <source>
        <dbReference type="ARBA" id="ARBA00022553"/>
    </source>
</evidence>
<gene>
    <name evidence="8" type="ORF">C8P70_1242</name>
</gene>
<accession>A0A4R7EVS5</accession>
<dbReference type="InterPro" id="IPR039420">
    <property type="entry name" value="WalR-like"/>
</dbReference>
<sequence length="207" mass="23506">MIRIALADDHALFRKSLRMLIDYFGGMQVVLEAENGAELLQKLKNISVDVVLLDLQMPVMDGFETGQQLRLLYPQIKILVLTLLNDKESVLKTLQWGADGYLTKNTEPSVLKLALERININGFYLDKEVAATLNALDNDDVVVDFTKREHQIIRLSAKDYSTKEVAEELGISYRTIETFKAKLIDKTNSKSFMGVVLYAIKHKMIKL</sequence>
<evidence type="ECO:0000256" key="5">
    <source>
        <dbReference type="PROSITE-ProRule" id="PRU00169"/>
    </source>
</evidence>
<name>A0A4R7EVS5_9FLAO</name>
<feature type="domain" description="HTH luxR-type" evidence="6">
    <location>
        <begin position="138"/>
        <end position="203"/>
    </location>
</feature>
<dbReference type="Pfam" id="PF00196">
    <property type="entry name" value="GerE"/>
    <property type="match status" value="1"/>
</dbReference>
<dbReference type="InterPro" id="IPR000792">
    <property type="entry name" value="Tscrpt_reg_LuxR_C"/>
</dbReference>
<dbReference type="InterPro" id="IPR001789">
    <property type="entry name" value="Sig_transdc_resp-reg_receiver"/>
</dbReference>
<keyword evidence="9" id="KW-1185">Reference proteome</keyword>
<feature type="modified residue" description="4-aspartylphosphate" evidence="5">
    <location>
        <position position="54"/>
    </location>
</feature>
<dbReference type="EMBL" id="SOAG01000024">
    <property type="protein sequence ID" value="TDS54606.1"/>
    <property type="molecule type" value="Genomic_DNA"/>
</dbReference>
<dbReference type="SMART" id="SM00421">
    <property type="entry name" value="HTH_LUXR"/>
    <property type="match status" value="1"/>
</dbReference>
<evidence type="ECO:0000256" key="2">
    <source>
        <dbReference type="ARBA" id="ARBA00023015"/>
    </source>
</evidence>
<proteinExistence type="predicted"/>
<evidence type="ECO:0000256" key="4">
    <source>
        <dbReference type="ARBA" id="ARBA00023163"/>
    </source>
</evidence>
<dbReference type="PANTHER" id="PTHR43214">
    <property type="entry name" value="TWO-COMPONENT RESPONSE REGULATOR"/>
    <property type="match status" value="1"/>
</dbReference>
<comment type="caution">
    <text evidence="8">The sequence shown here is derived from an EMBL/GenBank/DDBJ whole genome shotgun (WGS) entry which is preliminary data.</text>
</comment>
<dbReference type="InterPro" id="IPR011006">
    <property type="entry name" value="CheY-like_superfamily"/>
</dbReference>
<evidence type="ECO:0000313" key="9">
    <source>
        <dbReference type="Proteomes" id="UP000295215"/>
    </source>
</evidence>
<dbReference type="PROSITE" id="PS50043">
    <property type="entry name" value="HTH_LUXR_2"/>
    <property type="match status" value="1"/>
</dbReference>
<dbReference type="PRINTS" id="PR00038">
    <property type="entry name" value="HTHLUXR"/>
</dbReference>
<evidence type="ECO:0000313" key="8">
    <source>
        <dbReference type="EMBL" id="TDS54606.1"/>
    </source>
</evidence>
<reference evidence="8 9" key="1">
    <citation type="submission" date="2019-03" db="EMBL/GenBank/DDBJ databases">
        <title>Genomic Encyclopedia of Archaeal and Bacterial Type Strains, Phase II (KMG-II): from individual species to whole genera.</title>
        <authorList>
            <person name="Goeker M."/>
        </authorList>
    </citation>
    <scope>NUCLEOTIDE SEQUENCE [LARGE SCALE GENOMIC DNA]</scope>
    <source>
        <strain evidence="8 9">DSM 28213</strain>
    </source>
</reference>
<dbReference type="GO" id="GO:0003677">
    <property type="term" value="F:DNA binding"/>
    <property type="evidence" value="ECO:0007669"/>
    <property type="project" value="UniProtKB-KW"/>
</dbReference>
<keyword evidence="2" id="KW-0805">Transcription regulation</keyword>
<feature type="domain" description="Response regulatory" evidence="7">
    <location>
        <begin position="3"/>
        <end position="119"/>
    </location>
</feature>
<dbReference type="InterPro" id="IPR058245">
    <property type="entry name" value="NreC/VraR/RcsB-like_REC"/>
</dbReference>
<evidence type="ECO:0000259" key="6">
    <source>
        <dbReference type="PROSITE" id="PS50043"/>
    </source>
</evidence>
<evidence type="ECO:0000259" key="7">
    <source>
        <dbReference type="PROSITE" id="PS50110"/>
    </source>
</evidence>
<keyword evidence="4" id="KW-0804">Transcription</keyword>
<dbReference type="PROSITE" id="PS50110">
    <property type="entry name" value="RESPONSE_REGULATORY"/>
    <property type="match status" value="1"/>
</dbReference>
<dbReference type="SUPFAM" id="SSF52172">
    <property type="entry name" value="CheY-like"/>
    <property type="match status" value="1"/>
</dbReference>
<organism evidence="8 9">
    <name type="scientific">Myroides indicus</name>
    <dbReference type="NCBI Taxonomy" id="1323422"/>
    <lineage>
        <taxon>Bacteria</taxon>
        <taxon>Pseudomonadati</taxon>
        <taxon>Bacteroidota</taxon>
        <taxon>Flavobacteriia</taxon>
        <taxon>Flavobacteriales</taxon>
        <taxon>Flavobacteriaceae</taxon>
        <taxon>Myroides</taxon>
    </lineage>
</organism>
<evidence type="ECO:0000256" key="3">
    <source>
        <dbReference type="ARBA" id="ARBA00023125"/>
    </source>
</evidence>
<dbReference type="PANTHER" id="PTHR43214:SF41">
    <property type="entry name" value="NITRATE_NITRITE RESPONSE REGULATOR PROTEIN NARP"/>
    <property type="match status" value="1"/>
</dbReference>
<dbReference type="SMART" id="SM00448">
    <property type="entry name" value="REC"/>
    <property type="match status" value="1"/>
</dbReference>
<dbReference type="CDD" id="cd06170">
    <property type="entry name" value="LuxR_C_like"/>
    <property type="match status" value="1"/>
</dbReference>
<dbReference type="GO" id="GO:0000160">
    <property type="term" value="P:phosphorelay signal transduction system"/>
    <property type="evidence" value="ECO:0007669"/>
    <property type="project" value="InterPro"/>
</dbReference>
<dbReference type="OrthoDB" id="9797341at2"/>
<dbReference type="InterPro" id="IPR016032">
    <property type="entry name" value="Sig_transdc_resp-reg_C-effctor"/>
</dbReference>
<dbReference type="Gene3D" id="3.40.50.2300">
    <property type="match status" value="1"/>
</dbReference>
<protein>
    <submittedName>
        <fullName evidence="8">LuxR family two component transcriptional regulator</fullName>
    </submittedName>
</protein>
<dbReference type="SUPFAM" id="SSF46894">
    <property type="entry name" value="C-terminal effector domain of the bipartite response regulators"/>
    <property type="match status" value="1"/>
</dbReference>
<dbReference type="RefSeq" id="WP_133713239.1">
    <property type="nucleotide sequence ID" value="NZ_SOAG01000024.1"/>
</dbReference>
<dbReference type="Proteomes" id="UP000295215">
    <property type="component" value="Unassembled WGS sequence"/>
</dbReference>